<dbReference type="AlphaFoldDB" id="A0A2G5V8C4"/>
<organism evidence="1 2">
    <name type="scientific">Caenorhabditis nigoni</name>
    <dbReference type="NCBI Taxonomy" id="1611254"/>
    <lineage>
        <taxon>Eukaryota</taxon>
        <taxon>Metazoa</taxon>
        <taxon>Ecdysozoa</taxon>
        <taxon>Nematoda</taxon>
        <taxon>Chromadorea</taxon>
        <taxon>Rhabditida</taxon>
        <taxon>Rhabditina</taxon>
        <taxon>Rhabditomorpha</taxon>
        <taxon>Rhabditoidea</taxon>
        <taxon>Rhabditidae</taxon>
        <taxon>Peloderinae</taxon>
        <taxon>Caenorhabditis</taxon>
    </lineage>
</organism>
<protein>
    <submittedName>
        <fullName evidence="1">Uncharacterized protein</fullName>
    </submittedName>
</protein>
<dbReference type="Proteomes" id="UP000230233">
    <property type="component" value="Chromosome II"/>
</dbReference>
<evidence type="ECO:0000313" key="1">
    <source>
        <dbReference type="EMBL" id="PIC48064.1"/>
    </source>
</evidence>
<reference evidence="2" key="1">
    <citation type="submission" date="2017-10" db="EMBL/GenBank/DDBJ databases">
        <title>Rapid genome shrinkage in a self-fertile nematode reveals novel sperm competition proteins.</title>
        <authorList>
            <person name="Yin D."/>
            <person name="Schwarz E.M."/>
            <person name="Thomas C.G."/>
            <person name="Felde R.L."/>
            <person name="Korf I.F."/>
            <person name="Cutter A.D."/>
            <person name="Schartner C.M."/>
            <person name="Ralston E.J."/>
            <person name="Meyer B.J."/>
            <person name="Haag E.S."/>
        </authorList>
    </citation>
    <scope>NUCLEOTIDE SEQUENCE [LARGE SCALE GENOMIC DNA]</scope>
    <source>
        <strain evidence="2">JU1422</strain>
    </source>
</reference>
<proteinExistence type="predicted"/>
<evidence type="ECO:0000313" key="2">
    <source>
        <dbReference type="Proteomes" id="UP000230233"/>
    </source>
</evidence>
<keyword evidence="2" id="KW-1185">Reference proteome</keyword>
<dbReference type="EMBL" id="PDUG01000002">
    <property type="protein sequence ID" value="PIC48064.1"/>
    <property type="molecule type" value="Genomic_DNA"/>
</dbReference>
<gene>
    <name evidence="1" type="primary">Cnig_chr_II.g7182</name>
    <name evidence="1" type="ORF">B9Z55_007182</name>
</gene>
<comment type="caution">
    <text evidence="1">The sequence shown here is derived from an EMBL/GenBank/DDBJ whole genome shotgun (WGS) entry which is preliminary data.</text>
</comment>
<accession>A0A2G5V8C4</accession>
<name>A0A2G5V8C4_9PELO</name>
<sequence length="80" mass="9314">MKKNRDLKEQIFPLKRHLGKRAISQLKSAKKALWPASVSQTYFCVKLGRDFVLNGVPQVVYYETVLNRFQKLRDMCVIAT</sequence>